<name>A0AAD4ZFY1_PRUDU</name>
<dbReference type="Pfam" id="PF00230">
    <property type="entry name" value="MIP"/>
    <property type="match status" value="1"/>
</dbReference>
<dbReference type="PANTHER" id="PTHR11614">
    <property type="entry name" value="PHOSPHOLIPASE-RELATED"/>
    <property type="match status" value="1"/>
</dbReference>
<dbReference type="InterPro" id="IPR051044">
    <property type="entry name" value="MAG_DAG_Lipase"/>
</dbReference>
<keyword evidence="3" id="KW-1133">Transmembrane helix</keyword>
<feature type="domain" description="Serine aminopeptidase S33" evidence="6">
    <location>
        <begin position="19"/>
        <end position="72"/>
    </location>
</feature>
<comment type="caution">
    <text evidence="7">The sequence shown here is derived from an EMBL/GenBank/DDBJ whole genome shotgun (WGS) entry which is preliminary data.</text>
</comment>
<dbReference type="InterPro" id="IPR000425">
    <property type="entry name" value="MIP"/>
</dbReference>
<dbReference type="EMBL" id="JAJFAZ020000002">
    <property type="protein sequence ID" value="KAI5345307.1"/>
    <property type="molecule type" value="Genomic_DNA"/>
</dbReference>
<gene>
    <name evidence="7" type="ORF">L3X38_013184</name>
</gene>
<evidence type="ECO:0000256" key="1">
    <source>
        <dbReference type="ARBA" id="ARBA00004141"/>
    </source>
</evidence>
<keyword evidence="8" id="KW-1185">Reference proteome</keyword>
<feature type="region of interest" description="Disordered" evidence="5">
    <location>
        <begin position="129"/>
        <end position="165"/>
    </location>
</feature>
<feature type="compositionally biased region" description="Basic and acidic residues" evidence="5">
    <location>
        <begin position="135"/>
        <end position="158"/>
    </location>
</feature>
<dbReference type="Pfam" id="PF12146">
    <property type="entry name" value="Hydrolase_4"/>
    <property type="match status" value="1"/>
</dbReference>
<proteinExistence type="predicted"/>
<dbReference type="GO" id="GO:0016020">
    <property type="term" value="C:membrane"/>
    <property type="evidence" value="ECO:0007669"/>
    <property type="project" value="UniProtKB-SubCell"/>
</dbReference>
<dbReference type="InterPro" id="IPR022742">
    <property type="entry name" value="Hydrolase_4"/>
</dbReference>
<dbReference type="Gene3D" id="1.20.1080.10">
    <property type="entry name" value="Glycerol uptake facilitator protein"/>
    <property type="match status" value="1"/>
</dbReference>
<dbReference type="AlphaFoldDB" id="A0AAD4ZFY1"/>
<dbReference type="Proteomes" id="UP001054821">
    <property type="component" value="Chromosome 2"/>
</dbReference>
<accession>A0AAD4ZFY1</accession>
<evidence type="ECO:0000259" key="6">
    <source>
        <dbReference type="Pfam" id="PF12146"/>
    </source>
</evidence>
<dbReference type="SUPFAM" id="SSF53474">
    <property type="entry name" value="alpha/beta-Hydrolases"/>
    <property type="match status" value="1"/>
</dbReference>
<dbReference type="InterPro" id="IPR029058">
    <property type="entry name" value="AB_hydrolase_fold"/>
</dbReference>
<dbReference type="SUPFAM" id="SSF81338">
    <property type="entry name" value="Aquaporin-like"/>
    <property type="match status" value="1"/>
</dbReference>
<keyword evidence="2" id="KW-0812">Transmembrane</keyword>
<keyword evidence="4" id="KW-0472">Membrane</keyword>
<dbReference type="GO" id="GO:0015267">
    <property type="term" value="F:channel activity"/>
    <property type="evidence" value="ECO:0007669"/>
    <property type="project" value="InterPro"/>
</dbReference>
<evidence type="ECO:0000256" key="2">
    <source>
        <dbReference type="ARBA" id="ARBA00022692"/>
    </source>
</evidence>
<evidence type="ECO:0000256" key="3">
    <source>
        <dbReference type="ARBA" id="ARBA00022989"/>
    </source>
</evidence>
<organism evidence="7 8">
    <name type="scientific">Prunus dulcis</name>
    <name type="common">Almond</name>
    <name type="synonym">Amygdalus dulcis</name>
    <dbReference type="NCBI Taxonomy" id="3755"/>
    <lineage>
        <taxon>Eukaryota</taxon>
        <taxon>Viridiplantae</taxon>
        <taxon>Streptophyta</taxon>
        <taxon>Embryophyta</taxon>
        <taxon>Tracheophyta</taxon>
        <taxon>Spermatophyta</taxon>
        <taxon>Magnoliopsida</taxon>
        <taxon>eudicotyledons</taxon>
        <taxon>Gunneridae</taxon>
        <taxon>Pentapetalae</taxon>
        <taxon>rosids</taxon>
        <taxon>fabids</taxon>
        <taxon>Rosales</taxon>
        <taxon>Rosaceae</taxon>
        <taxon>Amygdaloideae</taxon>
        <taxon>Amygdaleae</taxon>
        <taxon>Prunus</taxon>
    </lineage>
</organism>
<evidence type="ECO:0000256" key="4">
    <source>
        <dbReference type="ARBA" id="ARBA00023136"/>
    </source>
</evidence>
<evidence type="ECO:0000313" key="8">
    <source>
        <dbReference type="Proteomes" id="UP001054821"/>
    </source>
</evidence>
<evidence type="ECO:0000313" key="7">
    <source>
        <dbReference type="EMBL" id="KAI5345307.1"/>
    </source>
</evidence>
<comment type="subcellular location">
    <subcellularLocation>
        <location evidence="1">Membrane</location>
        <topology evidence="1">Multi-pass membrane protein</topology>
    </subcellularLocation>
</comment>
<evidence type="ECO:0000256" key="5">
    <source>
        <dbReference type="SAM" id="MobiDB-lite"/>
    </source>
</evidence>
<sequence>MASDMEGVKYEEDITMNSTAIRLAKAGFALYGIDYEGHGKSAGLEGYVKNFDDVVDDCTNYFTNICENRENKRKKEEYGRKPIMEVGGGANELSQGYNKGVGLGAEIIGTFVLVYTVFSAIDPKRSAKACFENSKPTDRKKNPYADQDQKFLDPHHTITSELEDP</sequence>
<protein>
    <recommendedName>
        <fullName evidence="6">Serine aminopeptidase S33 domain-containing protein</fullName>
    </recommendedName>
</protein>
<reference evidence="7 8" key="1">
    <citation type="journal article" date="2022" name="G3 (Bethesda)">
        <title>Whole-genome sequence and methylome profiling of the almond [Prunus dulcis (Mill.) D.A. Webb] cultivar 'Nonpareil'.</title>
        <authorList>
            <person name="D'Amico-Willman K.M."/>
            <person name="Ouma W.Z."/>
            <person name="Meulia T."/>
            <person name="Sideli G.M."/>
            <person name="Gradziel T.M."/>
            <person name="Fresnedo-Ramirez J."/>
        </authorList>
    </citation>
    <scope>NUCLEOTIDE SEQUENCE [LARGE SCALE GENOMIC DNA]</scope>
    <source>
        <strain evidence="7">Clone GOH B32 T37-40</strain>
    </source>
</reference>
<dbReference type="Gene3D" id="3.40.50.1820">
    <property type="entry name" value="alpha/beta hydrolase"/>
    <property type="match status" value="1"/>
</dbReference>
<dbReference type="InterPro" id="IPR023271">
    <property type="entry name" value="Aquaporin-like"/>
</dbReference>